<dbReference type="PRINTS" id="PR00039">
    <property type="entry name" value="HTHLYSR"/>
</dbReference>
<reference evidence="6 7" key="1">
    <citation type="submission" date="2014-07" db="EMBL/GenBank/DDBJ databases">
        <title>Draft Genome Sequence of Gephyronic Acid Producer, Cystobacter violaceus Strain Cb vi76.</title>
        <authorList>
            <person name="Stevens D.C."/>
            <person name="Young J."/>
            <person name="Carmichael R."/>
            <person name="Tan J."/>
            <person name="Taylor R.E."/>
        </authorList>
    </citation>
    <scope>NUCLEOTIDE SEQUENCE [LARGE SCALE GENOMIC DNA]</scope>
    <source>
        <strain evidence="6 7">Cb vi76</strain>
    </source>
</reference>
<evidence type="ECO:0000313" key="7">
    <source>
        <dbReference type="Proteomes" id="UP000028547"/>
    </source>
</evidence>
<sequence>MEPLSAIEAFVRSAELGSFSSAARKLVLTPAAVSKSVARLEDSLGVRLFHRTTRKLKLTEAGEHLFADVAGSLHTLQEALTRVSSERLEPTGTLKLSLAPAFGREYVLPVLKPYREACPRVLPEWHFENRQVDLIAEGYDVAVGAGLELSAGLVARELARIHIIAVSSKEYLKKHGTPKTPEELAHHQVIAFRSPRTGKPRVWTMRNRDGTEALVDPKPAILLSELDAMAAAVRGGMGVALLPTSQVLADLERGTAVRVLPEWYADGGPLLVYFSSQRLLPARVRVFIELLAAHFKQEKLAQRFRADR</sequence>
<dbReference type="InterPro" id="IPR000847">
    <property type="entry name" value="LysR_HTH_N"/>
</dbReference>
<dbReference type="Gene3D" id="1.10.10.10">
    <property type="entry name" value="Winged helix-like DNA-binding domain superfamily/Winged helix DNA-binding domain"/>
    <property type="match status" value="1"/>
</dbReference>
<dbReference type="InterPro" id="IPR005119">
    <property type="entry name" value="LysR_subst-bd"/>
</dbReference>
<protein>
    <submittedName>
        <fullName evidence="6">LysR family transcriptional regulator</fullName>
    </submittedName>
</protein>
<dbReference type="InterPro" id="IPR036388">
    <property type="entry name" value="WH-like_DNA-bd_sf"/>
</dbReference>
<dbReference type="Gene3D" id="3.40.190.290">
    <property type="match status" value="1"/>
</dbReference>
<dbReference type="GO" id="GO:0003700">
    <property type="term" value="F:DNA-binding transcription factor activity"/>
    <property type="evidence" value="ECO:0007669"/>
    <property type="project" value="InterPro"/>
</dbReference>
<organism evidence="6 7">
    <name type="scientific">Archangium violaceum Cb vi76</name>
    <dbReference type="NCBI Taxonomy" id="1406225"/>
    <lineage>
        <taxon>Bacteria</taxon>
        <taxon>Pseudomonadati</taxon>
        <taxon>Myxococcota</taxon>
        <taxon>Myxococcia</taxon>
        <taxon>Myxococcales</taxon>
        <taxon>Cystobacterineae</taxon>
        <taxon>Archangiaceae</taxon>
        <taxon>Archangium</taxon>
    </lineage>
</organism>
<comment type="caution">
    <text evidence="6">The sequence shown here is derived from an EMBL/GenBank/DDBJ whole genome shotgun (WGS) entry which is preliminary data.</text>
</comment>
<evidence type="ECO:0000313" key="6">
    <source>
        <dbReference type="EMBL" id="KFA92311.1"/>
    </source>
</evidence>
<keyword evidence="3" id="KW-0238">DNA-binding</keyword>
<evidence type="ECO:0000259" key="5">
    <source>
        <dbReference type="PROSITE" id="PS50931"/>
    </source>
</evidence>
<dbReference type="AlphaFoldDB" id="A0A084SV26"/>
<dbReference type="Pfam" id="PF03466">
    <property type="entry name" value="LysR_substrate"/>
    <property type="match status" value="1"/>
</dbReference>
<feature type="domain" description="HTH lysR-type" evidence="5">
    <location>
        <begin position="1"/>
        <end position="59"/>
    </location>
</feature>
<dbReference type="Proteomes" id="UP000028547">
    <property type="component" value="Unassembled WGS sequence"/>
</dbReference>
<dbReference type="SUPFAM" id="SSF46785">
    <property type="entry name" value="Winged helix' DNA-binding domain"/>
    <property type="match status" value="1"/>
</dbReference>
<dbReference type="InterPro" id="IPR036390">
    <property type="entry name" value="WH_DNA-bd_sf"/>
</dbReference>
<dbReference type="GO" id="GO:0006351">
    <property type="term" value="P:DNA-templated transcription"/>
    <property type="evidence" value="ECO:0007669"/>
    <property type="project" value="TreeGrafter"/>
</dbReference>
<keyword evidence="2" id="KW-0805">Transcription regulation</keyword>
<keyword evidence="4" id="KW-0804">Transcription</keyword>
<proteinExistence type="inferred from homology"/>
<dbReference type="FunFam" id="1.10.10.10:FF:000001">
    <property type="entry name" value="LysR family transcriptional regulator"/>
    <property type="match status" value="1"/>
</dbReference>
<dbReference type="Pfam" id="PF00126">
    <property type="entry name" value="HTH_1"/>
    <property type="match status" value="1"/>
</dbReference>
<comment type="similarity">
    <text evidence="1">Belongs to the LysR transcriptional regulatory family.</text>
</comment>
<dbReference type="EMBL" id="JPMI01000098">
    <property type="protein sequence ID" value="KFA92311.1"/>
    <property type="molecule type" value="Genomic_DNA"/>
</dbReference>
<evidence type="ECO:0000256" key="3">
    <source>
        <dbReference type="ARBA" id="ARBA00023125"/>
    </source>
</evidence>
<dbReference type="PANTHER" id="PTHR30537">
    <property type="entry name" value="HTH-TYPE TRANSCRIPTIONAL REGULATOR"/>
    <property type="match status" value="1"/>
</dbReference>
<accession>A0A084SV26</accession>
<dbReference type="PROSITE" id="PS50931">
    <property type="entry name" value="HTH_LYSR"/>
    <property type="match status" value="1"/>
</dbReference>
<evidence type="ECO:0000256" key="1">
    <source>
        <dbReference type="ARBA" id="ARBA00009437"/>
    </source>
</evidence>
<dbReference type="InterPro" id="IPR058163">
    <property type="entry name" value="LysR-type_TF_proteobact-type"/>
</dbReference>
<evidence type="ECO:0000256" key="4">
    <source>
        <dbReference type="ARBA" id="ARBA00023163"/>
    </source>
</evidence>
<gene>
    <name evidence="6" type="ORF">Q664_16005</name>
</gene>
<dbReference type="GO" id="GO:0043565">
    <property type="term" value="F:sequence-specific DNA binding"/>
    <property type="evidence" value="ECO:0007669"/>
    <property type="project" value="TreeGrafter"/>
</dbReference>
<dbReference type="PANTHER" id="PTHR30537:SF72">
    <property type="entry name" value="LYSR FAMILY TRANSCRIPTIONAL REGULATOR"/>
    <property type="match status" value="1"/>
</dbReference>
<name>A0A084SV26_9BACT</name>
<dbReference type="RefSeq" id="WP_043395319.1">
    <property type="nucleotide sequence ID" value="NZ_JPMI01000098.1"/>
</dbReference>
<evidence type="ECO:0000256" key="2">
    <source>
        <dbReference type="ARBA" id="ARBA00023015"/>
    </source>
</evidence>
<dbReference type="CDD" id="cd08422">
    <property type="entry name" value="PBP2_CrgA_like"/>
    <property type="match status" value="1"/>
</dbReference>
<dbReference type="SUPFAM" id="SSF53850">
    <property type="entry name" value="Periplasmic binding protein-like II"/>
    <property type="match status" value="1"/>
</dbReference>